<dbReference type="AlphaFoldDB" id="A0A6J8C2K5"/>
<keyword evidence="4" id="KW-0472">Membrane</keyword>
<dbReference type="InterPro" id="IPR003599">
    <property type="entry name" value="Ig_sub"/>
</dbReference>
<reference evidence="6 7" key="1">
    <citation type="submission" date="2020-06" db="EMBL/GenBank/DDBJ databases">
        <authorList>
            <person name="Li R."/>
            <person name="Bekaert M."/>
        </authorList>
    </citation>
    <scope>NUCLEOTIDE SEQUENCE [LARGE SCALE GENOMIC DNA]</scope>
    <source>
        <strain evidence="7">wild</strain>
    </source>
</reference>
<dbReference type="CDD" id="cd00096">
    <property type="entry name" value="Ig"/>
    <property type="match status" value="1"/>
</dbReference>
<keyword evidence="7" id="KW-1185">Reference proteome</keyword>
<feature type="region of interest" description="Disordered" evidence="3">
    <location>
        <begin position="306"/>
        <end position="356"/>
    </location>
</feature>
<dbReference type="SMART" id="SM00409">
    <property type="entry name" value="IG"/>
    <property type="match status" value="3"/>
</dbReference>
<protein>
    <recommendedName>
        <fullName evidence="5">Ig-like domain-containing protein</fullName>
    </recommendedName>
</protein>
<feature type="transmembrane region" description="Helical" evidence="4">
    <location>
        <begin position="16"/>
        <end position="40"/>
    </location>
</feature>
<accession>A0A6J8C2K5</accession>
<dbReference type="InterPro" id="IPR013783">
    <property type="entry name" value="Ig-like_fold"/>
</dbReference>
<keyword evidence="1" id="KW-0732">Signal</keyword>
<evidence type="ECO:0000256" key="2">
    <source>
        <dbReference type="ARBA" id="ARBA00023157"/>
    </source>
</evidence>
<evidence type="ECO:0000313" key="7">
    <source>
        <dbReference type="Proteomes" id="UP000507470"/>
    </source>
</evidence>
<dbReference type="GO" id="GO:0009897">
    <property type="term" value="C:external side of plasma membrane"/>
    <property type="evidence" value="ECO:0007669"/>
    <property type="project" value="TreeGrafter"/>
</dbReference>
<organism evidence="6 7">
    <name type="scientific">Mytilus coruscus</name>
    <name type="common">Sea mussel</name>
    <dbReference type="NCBI Taxonomy" id="42192"/>
    <lineage>
        <taxon>Eukaryota</taxon>
        <taxon>Metazoa</taxon>
        <taxon>Spiralia</taxon>
        <taxon>Lophotrochozoa</taxon>
        <taxon>Mollusca</taxon>
        <taxon>Bivalvia</taxon>
        <taxon>Autobranchia</taxon>
        <taxon>Pteriomorphia</taxon>
        <taxon>Mytilida</taxon>
        <taxon>Mytiloidea</taxon>
        <taxon>Mytilidae</taxon>
        <taxon>Mytilinae</taxon>
        <taxon>Mytilus</taxon>
    </lineage>
</organism>
<dbReference type="InterPro" id="IPR007110">
    <property type="entry name" value="Ig-like_dom"/>
</dbReference>
<keyword evidence="4" id="KW-0812">Transmembrane</keyword>
<dbReference type="EMBL" id="CACVKT020004586">
    <property type="protein sequence ID" value="CAC5390628.1"/>
    <property type="molecule type" value="Genomic_DNA"/>
</dbReference>
<proteinExistence type="predicted"/>
<dbReference type="OrthoDB" id="6204354at2759"/>
<evidence type="ECO:0000256" key="3">
    <source>
        <dbReference type="SAM" id="MobiDB-lite"/>
    </source>
</evidence>
<evidence type="ECO:0000256" key="1">
    <source>
        <dbReference type="ARBA" id="ARBA00022729"/>
    </source>
</evidence>
<keyword evidence="2" id="KW-1015">Disulfide bond</keyword>
<sequence>MFVHIGPGNNEEGFPAWAIIVIIIVILALLGSPIVILLILRIRKKRKEKTGSLEHVYAEKDSETEFGQTISNEDTTADVVWKKNGKLVISYHSERTKFKILRASTEDEGIYSCTFGSNSMQLRYSLIVFGTEEIVYVQIGSKKDFGRTIPDEIATAYVMWKKDGKNVTSTHFERTKFKIVKASSEDAGLYVCTFGQNKMQLKFSLIVVDEIIYVQNGDRIELGKDIQDEHISHSQWTHNGEMVTSHEIDGTKIQIQNASKSDAGLYVCTFEPNTMQLKYQLIVDVIAIIQPTLCALIFVGFSMSKSKKSKSNLPGGRLTPVENTTYKGRSTLDHKPYGEPLPPLTSIPSNQAKKDE</sequence>
<keyword evidence="4" id="KW-1133">Transmembrane helix</keyword>
<dbReference type="PROSITE" id="PS50835">
    <property type="entry name" value="IG_LIKE"/>
    <property type="match status" value="1"/>
</dbReference>
<evidence type="ECO:0000259" key="5">
    <source>
        <dbReference type="PROSITE" id="PS50835"/>
    </source>
</evidence>
<evidence type="ECO:0000313" key="6">
    <source>
        <dbReference type="EMBL" id="CAC5390628.1"/>
    </source>
</evidence>
<feature type="compositionally biased region" description="Polar residues" evidence="3">
    <location>
        <begin position="346"/>
        <end position="356"/>
    </location>
</feature>
<feature type="domain" description="Ig-like" evidence="5">
    <location>
        <begin position="33"/>
        <end position="123"/>
    </location>
</feature>
<dbReference type="Proteomes" id="UP000507470">
    <property type="component" value="Unassembled WGS sequence"/>
</dbReference>
<evidence type="ECO:0000256" key="4">
    <source>
        <dbReference type="SAM" id="Phobius"/>
    </source>
</evidence>
<feature type="transmembrane region" description="Helical" evidence="4">
    <location>
        <begin position="281"/>
        <end position="303"/>
    </location>
</feature>
<dbReference type="PANTHER" id="PTHR11481:SF60">
    <property type="entry name" value="IG-LIKE DOMAIN-CONTAINING PROTEIN"/>
    <property type="match status" value="1"/>
</dbReference>
<dbReference type="SUPFAM" id="SSF48726">
    <property type="entry name" value="Immunoglobulin"/>
    <property type="match status" value="3"/>
</dbReference>
<dbReference type="InterPro" id="IPR036179">
    <property type="entry name" value="Ig-like_dom_sf"/>
</dbReference>
<name>A0A6J8C2K5_MYTCO</name>
<dbReference type="InterPro" id="IPR050488">
    <property type="entry name" value="Ig_Fc_receptor"/>
</dbReference>
<gene>
    <name evidence="6" type="ORF">MCOR_25715</name>
</gene>
<dbReference type="PANTHER" id="PTHR11481">
    <property type="entry name" value="IMMUNOGLOBULIN FC RECEPTOR"/>
    <property type="match status" value="1"/>
</dbReference>
<dbReference type="Gene3D" id="2.60.40.10">
    <property type="entry name" value="Immunoglobulins"/>
    <property type="match status" value="3"/>
</dbReference>